<dbReference type="PANTHER" id="PTHR11802">
    <property type="entry name" value="SERINE PROTEASE FAMILY S10 SERINE CARBOXYPEPTIDASE"/>
    <property type="match status" value="1"/>
</dbReference>
<keyword evidence="2" id="KW-0645">Protease</keyword>
<dbReference type="PANTHER" id="PTHR11802:SF472">
    <property type="entry name" value="SERINE CARBOXYPEPTIDASE CPVL-RELATED"/>
    <property type="match status" value="1"/>
</dbReference>
<keyword evidence="1" id="KW-0121">Carboxypeptidase</keyword>
<dbReference type="Proteomes" id="UP000708208">
    <property type="component" value="Unassembled WGS sequence"/>
</dbReference>
<keyword evidence="5" id="KW-0325">Glycoprotein</keyword>
<evidence type="ECO:0000256" key="1">
    <source>
        <dbReference type="ARBA" id="ARBA00022645"/>
    </source>
</evidence>
<dbReference type="GO" id="GO:0004185">
    <property type="term" value="F:serine-type carboxypeptidase activity"/>
    <property type="evidence" value="ECO:0007669"/>
    <property type="project" value="InterPro"/>
</dbReference>
<proteinExistence type="predicted"/>
<evidence type="ECO:0000313" key="6">
    <source>
        <dbReference type="EMBL" id="CAG7719836.1"/>
    </source>
</evidence>
<gene>
    <name evidence="6" type="ORF">AFUS01_LOCUS9140</name>
</gene>
<evidence type="ECO:0000256" key="2">
    <source>
        <dbReference type="ARBA" id="ARBA00022670"/>
    </source>
</evidence>
<keyword evidence="4" id="KW-0378">Hydrolase</keyword>
<name>A0A8J2NNK9_9HEXA</name>
<evidence type="ECO:0000313" key="7">
    <source>
        <dbReference type="Proteomes" id="UP000708208"/>
    </source>
</evidence>
<dbReference type="GO" id="GO:0006508">
    <property type="term" value="P:proteolysis"/>
    <property type="evidence" value="ECO:0007669"/>
    <property type="project" value="UniProtKB-KW"/>
</dbReference>
<sequence>MKGVFLETGPFYVDENNQLKDRNSSWTRTHSMLYIDAPVGSGFSFADSVDAYAKNSEDEAIELNEALRQFFTVFTEFQKNDFYLAGETYAGTFIPYIAKKLDEENKNSPVQINLKGVIMGSPYLDSEQVRKENYYYSIGLINAQQKKEFAIATDRLFELHKQGKNEEAAAFGASLHLGPDSMTSKLTGFEDTHSALKSKDPPALGRFLKFIDSKEVHNYLHTGVHKFIATNNVVYKNFGNDALGSHTAAVEELLNKGYRVLIYVGQFDILLTHDKLEEVVFNLKWNKAEEFAAAPRKVWRVDGEVAGYTQSVGSFSYVLVRNAGNYAIQDQPEWITDLVENFIANKDI</sequence>
<evidence type="ECO:0008006" key="8">
    <source>
        <dbReference type="Google" id="ProtNLM"/>
    </source>
</evidence>
<dbReference type="AlphaFoldDB" id="A0A8J2NNK9"/>
<comment type="caution">
    <text evidence="6">The sequence shown here is derived from an EMBL/GenBank/DDBJ whole genome shotgun (WGS) entry which is preliminary data.</text>
</comment>
<dbReference type="InterPro" id="IPR001563">
    <property type="entry name" value="Peptidase_S10"/>
</dbReference>
<evidence type="ECO:0000256" key="5">
    <source>
        <dbReference type="ARBA" id="ARBA00023180"/>
    </source>
</evidence>
<evidence type="ECO:0000256" key="4">
    <source>
        <dbReference type="ARBA" id="ARBA00022801"/>
    </source>
</evidence>
<keyword evidence="3" id="KW-0732">Signal</keyword>
<dbReference type="EMBL" id="CAJVCH010064882">
    <property type="protein sequence ID" value="CAG7719836.1"/>
    <property type="molecule type" value="Genomic_DNA"/>
</dbReference>
<dbReference type="OrthoDB" id="443318at2759"/>
<accession>A0A8J2NNK9</accession>
<evidence type="ECO:0000256" key="3">
    <source>
        <dbReference type="ARBA" id="ARBA00022729"/>
    </source>
</evidence>
<reference evidence="6" key="1">
    <citation type="submission" date="2021-06" db="EMBL/GenBank/DDBJ databases">
        <authorList>
            <person name="Hodson N. C."/>
            <person name="Mongue J. A."/>
            <person name="Jaron S. K."/>
        </authorList>
    </citation>
    <scope>NUCLEOTIDE SEQUENCE</scope>
</reference>
<organism evidence="6 7">
    <name type="scientific">Allacma fusca</name>
    <dbReference type="NCBI Taxonomy" id="39272"/>
    <lineage>
        <taxon>Eukaryota</taxon>
        <taxon>Metazoa</taxon>
        <taxon>Ecdysozoa</taxon>
        <taxon>Arthropoda</taxon>
        <taxon>Hexapoda</taxon>
        <taxon>Collembola</taxon>
        <taxon>Symphypleona</taxon>
        <taxon>Sminthuridae</taxon>
        <taxon>Allacma</taxon>
    </lineage>
</organism>
<dbReference type="Pfam" id="PF00450">
    <property type="entry name" value="Peptidase_S10"/>
    <property type="match status" value="1"/>
</dbReference>
<protein>
    <recommendedName>
        <fullName evidence="8">Carboxypeptidase</fullName>
    </recommendedName>
</protein>
<keyword evidence="7" id="KW-1185">Reference proteome</keyword>